<dbReference type="Proteomes" id="UP001642484">
    <property type="component" value="Unassembled WGS sequence"/>
</dbReference>
<keyword evidence="1" id="KW-0863">Zinc-finger</keyword>
<keyword evidence="1" id="KW-0862">Zinc</keyword>
<dbReference type="Gene3D" id="3.30.40.10">
    <property type="entry name" value="Zinc/RING finger domain, C3HC4 (zinc finger)"/>
    <property type="match status" value="1"/>
</dbReference>
<reference evidence="3 4" key="1">
    <citation type="submission" date="2024-02" db="EMBL/GenBank/DDBJ databases">
        <authorList>
            <person name="Chen Y."/>
            <person name="Shah S."/>
            <person name="Dougan E. K."/>
            <person name="Thang M."/>
            <person name="Chan C."/>
        </authorList>
    </citation>
    <scope>NUCLEOTIDE SEQUENCE [LARGE SCALE GENOMIC DNA]</scope>
</reference>
<keyword evidence="1" id="KW-0479">Metal-binding</keyword>
<sequence length="477" mass="53049">MNESGYGTTYPDYSCEVSALRHCLNGFTPQPPQFSSRRVQQFLPKGVRSAHPKMEDIDLVLQQWRSLEPDGAVFRAECLDAAIAMVGNLIAESGAQRCSQRKALQLLRVDEQIQVPVLVQMLQVDVDFLFNEPKPGKADGLSSAVVYFPCFWQAMHELQKRLGGDPMDKGTEPFAEEASSFRDAILDLAASQRLTTASFADLVIAFKGTSTDQRAWDSLLESLRFLMRETKATKHIDCSRTLQQLILAQEPMPMAFVASILLPWIFELCEDYRRGERAGLLRAVRDVLGCSLRDACELLAKGKWDLETALRQHDLQNQCNTLDALEACRPDCVGWNSNAAKIRRAERECPICACDFRIGAEPTVTSCCFKSICSHCVAVLVARVEDGLLHCPFCRQVEQVPIARHCHLPEVQTSEDPLEQLAEAAQRWASSAISMGAAVLTEVRSLFPDGPSWTATYSSSRPNSLDIRLNVVLPLSP</sequence>
<comment type="caution">
    <text evidence="3">The sequence shown here is derived from an EMBL/GenBank/DDBJ whole genome shotgun (WGS) entry which is preliminary data.</text>
</comment>
<keyword evidence="4" id="KW-1185">Reference proteome</keyword>
<proteinExistence type="predicted"/>
<organism evidence="3 4">
    <name type="scientific">Durusdinium trenchii</name>
    <dbReference type="NCBI Taxonomy" id="1381693"/>
    <lineage>
        <taxon>Eukaryota</taxon>
        <taxon>Sar</taxon>
        <taxon>Alveolata</taxon>
        <taxon>Dinophyceae</taxon>
        <taxon>Suessiales</taxon>
        <taxon>Symbiodiniaceae</taxon>
        <taxon>Durusdinium</taxon>
    </lineage>
</organism>
<evidence type="ECO:0000259" key="2">
    <source>
        <dbReference type="PROSITE" id="PS50089"/>
    </source>
</evidence>
<accession>A0ABP0RT21</accession>
<gene>
    <name evidence="3" type="ORF">CCMP2556_LOCUS48705</name>
</gene>
<evidence type="ECO:0000256" key="1">
    <source>
        <dbReference type="PROSITE-ProRule" id="PRU00175"/>
    </source>
</evidence>
<dbReference type="SUPFAM" id="SSF57850">
    <property type="entry name" value="RING/U-box"/>
    <property type="match status" value="1"/>
</dbReference>
<feature type="domain" description="RING-type" evidence="2">
    <location>
        <begin position="349"/>
        <end position="395"/>
    </location>
</feature>
<dbReference type="EMBL" id="CAXAMN010026539">
    <property type="protein sequence ID" value="CAK9103800.1"/>
    <property type="molecule type" value="Genomic_DNA"/>
</dbReference>
<evidence type="ECO:0000313" key="4">
    <source>
        <dbReference type="Proteomes" id="UP001642484"/>
    </source>
</evidence>
<dbReference type="InterPro" id="IPR001841">
    <property type="entry name" value="Znf_RING"/>
</dbReference>
<dbReference type="PROSITE" id="PS50089">
    <property type="entry name" value="ZF_RING_2"/>
    <property type="match status" value="1"/>
</dbReference>
<name>A0ABP0RT21_9DINO</name>
<protein>
    <recommendedName>
        <fullName evidence="2">RING-type domain-containing protein</fullName>
    </recommendedName>
</protein>
<dbReference type="InterPro" id="IPR013083">
    <property type="entry name" value="Znf_RING/FYVE/PHD"/>
</dbReference>
<evidence type="ECO:0000313" key="3">
    <source>
        <dbReference type="EMBL" id="CAK9103800.1"/>
    </source>
</evidence>